<name>A0A545VB42_9HYPO</name>
<comment type="caution">
    <text evidence="1">The sequence shown here is derived from an EMBL/GenBank/DDBJ whole genome shotgun (WGS) entry which is preliminary data.</text>
</comment>
<dbReference type="EMBL" id="SPUK01000003">
    <property type="protein sequence ID" value="TQV98918.1"/>
    <property type="molecule type" value="Genomic_DNA"/>
</dbReference>
<accession>A0A545VB42</accession>
<proteinExistence type="predicted"/>
<gene>
    <name evidence="1" type="ORF">IF1G_02998</name>
</gene>
<evidence type="ECO:0000313" key="1">
    <source>
        <dbReference type="EMBL" id="TQV98918.1"/>
    </source>
</evidence>
<sequence>MALFCICSQEIGISIKTHMMTSCRSYSSAVYVTKNSPLTCACRAIYHAVGRQYKPGHKLLSILSPYYAREYLVHICSTLPPSPDQINSGLNRQRIFKFRVESHVAFVAAPTAVF</sequence>
<keyword evidence="2" id="KW-1185">Reference proteome</keyword>
<reference evidence="1 2" key="1">
    <citation type="journal article" date="2019" name="Appl. Microbiol. Biotechnol.">
        <title>Genome sequence of Isaria javanica and comparative genome analysis insights into family S53 peptidase evolution in fungal entomopathogens.</title>
        <authorList>
            <person name="Lin R."/>
            <person name="Zhang X."/>
            <person name="Xin B."/>
            <person name="Zou M."/>
            <person name="Gao Y."/>
            <person name="Qin F."/>
            <person name="Hu Q."/>
            <person name="Xie B."/>
            <person name="Cheng X."/>
        </authorList>
    </citation>
    <scope>NUCLEOTIDE SEQUENCE [LARGE SCALE GENOMIC DNA]</scope>
    <source>
        <strain evidence="1 2">IJ1G</strain>
    </source>
</reference>
<organism evidence="1 2">
    <name type="scientific">Cordyceps javanica</name>
    <dbReference type="NCBI Taxonomy" id="43265"/>
    <lineage>
        <taxon>Eukaryota</taxon>
        <taxon>Fungi</taxon>
        <taxon>Dikarya</taxon>
        <taxon>Ascomycota</taxon>
        <taxon>Pezizomycotina</taxon>
        <taxon>Sordariomycetes</taxon>
        <taxon>Hypocreomycetidae</taxon>
        <taxon>Hypocreales</taxon>
        <taxon>Cordycipitaceae</taxon>
        <taxon>Cordyceps</taxon>
    </lineage>
</organism>
<dbReference type="Proteomes" id="UP000315783">
    <property type="component" value="Unassembled WGS sequence"/>
</dbReference>
<evidence type="ECO:0000313" key="2">
    <source>
        <dbReference type="Proteomes" id="UP000315783"/>
    </source>
</evidence>
<dbReference type="AlphaFoldDB" id="A0A545VB42"/>
<protein>
    <submittedName>
        <fullName evidence="1">Uncharacterized protein</fullName>
    </submittedName>
</protein>